<dbReference type="PANTHER" id="PTHR23149">
    <property type="entry name" value="G PATCH DOMAIN CONTAINING PROTEIN"/>
    <property type="match status" value="1"/>
</dbReference>
<keyword evidence="4" id="KW-0539">Nucleus</keyword>
<feature type="region of interest" description="Disordered" evidence="7">
    <location>
        <begin position="116"/>
        <end position="305"/>
    </location>
</feature>
<evidence type="ECO:0000256" key="7">
    <source>
        <dbReference type="SAM" id="MobiDB-lite"/>
    </source>
</evidence>
<dbReference type="Proteomes" id="UP000193067">
    <property type="component" value="Unassembled WGS sequence"/>
</dbReference>
<protein>
    <recommendedName>
        <fullName evidence="6">PinX1-related protein 1</fullName>
    </recommendedName>
</protein>
<feature type="compositionally biased region" description="Low complexity" evidence="7">
    <location>
        <begin position="281"/>
        <end position="297"/>
    </location>
</feature>
<evidence type="ECO:0000313" key="9">
    <source>
        <dbReference type="EMBL" id="OSD07874.1"/>
    </source>
</evidence>
<dbReference type="EMBL" id="KZ084087">
    <property type="protein sequence ID" value="OSD07874.1"/>
    <property type="molecule type" value="Genomic_DNA"/>
</dbReference>
<evidence type="ECO:0000259" key="8">
    <source>
        <dbReference type="PROSITE" id="PS50174"/>
    </source>
</evidence>
<dbReference type="InterPro" id="IPR000467">
    <property type="entry name" value="G_patch_dom"/>
</dbReference>
<dbReference type="PROSITE" id="PS50174">
    <property type="entry name" value="G_PATCH"/>
    <property type="match status" value="1"/>
</dbReference>
<feature type="compositionally biased region" description="Polar residues" evidence="7">
    <location>
        <begin position="323"/>
        <end position="335"/>
    </location>
</feature>
<feature type="region of interest" description="Disordered" evidence="7">
    <location>
        <begin position="321"/>
        <end position="392"/>
    </location>
</feature>
<comment type="subcellular location">
    <subcellularLocation>
        <location evidence="1">Nucleus</location>
        <location evidence="1">Nucleolus</location>
    </subcellularLocation>
</comment>
<name>A0A1Y2J4Y9_TRAC3</name>
<evidence type="ECO:0000256" key="6">
    <source>
        <dbReference type="ARBA" id="ARBA00041961"/>
    </source>
</evidence>
<feature type="region of interest" description="Disordered" evidence="7">
    <location>
        <begin position="415"/>
        <end position="532"/>
    </location>
</feature>
<evidence type="ECO:0000256" key="5">
    <source>
        <dbReference type="ARBA" id="ARBA00038007"/>
    </source>
</evidence>
<dbReference type="GO" id="GO:0006364">
    <property type="term" value="P:rRNA processing"/>
    <property type="evidence" value="ECO:0007669"/>
    <property type="project" value="UniProtKB-KW"/>
</dbReference>
<keyword evidence="10" id="KW-1185">Reference proteome</keyword>
<organism evidence="9 10">
    <name type="scientific">Trametes coccinea (strain BRFM310)</name>
    <name type="common">Pycnoporus coccineus</name>
    <dbReference type="NCBI Taxonomy" id="1353009"/>
    <lineage>
        <taxon>Eukaryota</taxon>
        <taxon>Fungi</taxon>
        <taxon>Dikarya</taxon>
        <taxon>Basidiomycota</taxon>
        <taxon>Agaricomycotina</taxon>
        <taxon>Agaricomycetes</taxon>
        <taxon>Polyporales</taxon>
        <taxon>Polyporaceae</taxon>
        <taxon>Trametes</taxon>
    </lineage>
</organism>
<dbReference type="GO" id="GO:0005730">
    <property type="term" value="C:nucleolus"/>
    <property type="evidence" value="ECO:0007669"/>
    <property type="project" value="UniProtKB-SubCell"/>
</dbReference>
<reference evidence="9 10" key="1">
    <citation type="journal article" date="2015" name="Biotechnol. Biofuels">
        <title>Enhanced degradation of softwood versus hardwood by the white-rot fungus Pycnoporus coccineus.</title>
        <authorList>
            <person name="Couturier M."/>
            <person name="Navarro D."/>
            <person name="Chevret D."/>
            <person name="Henrissat B."/>
            <person name="Piumi F."/>
            <person name="Ruiz-Duenas F.J."/>
            <person name="Martinez A.T."/>
            <person name="Grigoriev I.V."/>
            <person name="Riley R."/>
            <person name="Lipzen A."/>
            <person name="Berrin J.G."/>
            <person name="Master E.R."/>
            <person name="Rosso M.N."/>
        </authorList>
    </citation>
    <scope>NUCLEOTIDE SEQUENCE [LARGE SCALE GENOMIC DNA]</scope>
    <source>
        <strain evidence="9 10">BRFM310</strain>
    </source>
</reference>
<feature type="compositionally biased region" description="Basic residues" evidence="7">
    <location>
        <begin position="519"/>
        <end position="532"/>
    </location>
</feature>
<feature type="compositionally biased region" description="Basic residues" evidence="7">
    <location>
        <begin position="221"/>
        <end position="235"/>
    </location>
</feature>
<feature type="compositionally biased region" description="Acidic residues" evidence="7">
    <location>
        <begin position="462"/>
        <end position="480"/>
    </location>
</feature>
<feature type="compositionally biased region" description="Basic residues" evidence="7">
    <location>
        <begin position="446"/>
        <end position="457"/>
    </location>
</feature>
<proteinExistence type="inferred from homology"/>
<evidence type="ECO:0000256" key="2">
    <source>
        <dbReference type="ARBA" id="ARBA00022517"/>
    </source>
</evidence>
<feature type="compositionally biased region" description="Basic and acidic residues" evidence="7">
    <location>
        <begin position="432"/>
        <end position="445"/>
    </location>
</feature>
<feature type="domain" description="G-patch" evidence="8">
    <location>
        <begin position="25"/>
        <end position="71"/>
    </location>
</feature>
<feature type="compositionally biased region" description="Gly residues" evidence="7">
    <location>
        <begin position="382"/>
        <end position="392"/>
    </location>
</feature>
<dbReference type="OrthoDB" id="29523at2759"/>
<feature type="compositionally biased region" description="Basic residues" evidence="7">
    <location>
        <begin position="177"/>
        <end position="187"/>
    </location>
</feature>
<keyword evidence="3" id="KW-0698">rRNA processing</keyword>
<dbReference type="Pfam" id="PF01585">
    <property type="entry name" value="G-patch"/>
    <property type="match status" value="1"/>
</dbReference>
<dbReference type="InterPro" id="IPR050656">
    <property type="entry name" value="PINX1"/>
</dbReference>
<comment type="similarity">
    <text evidence="5">Belongs to the PINX1 family.</text>
</comment>
<gene>
    <name evidence="9" type="ORF">PYCCODRAFT_1449040</name>
</gene>
<dbReference type="AlphaFoldDB" id="A0A1Y2J4Y9"/>
<evidence type="ECO:0000256" key="1">
    <source>
        <dbReference type="ARBA" id="ARBA00004604"/>
    </source>
</evidence>
<feature type="compositionally biased region" description="Polar residues" evidence="7">
    <location>
        <begin position="254"/>
        <end position="264"/>
    </location>
</feature>
<evidence type="ECO:0000256" key="3">
    <source>
        <dbReference type="ARBA" id="ARBA00022552"/>
    </source>
</evidence>
<evidence type="ECO:0000313" key="10">
    <source>
        <dbReference type="Proteomes" id="UP000193067"/>
    </source>
</evidence>
<sequence>MGLAGRKVKQRIPNDPRNLAWANDANKFGAAYLAKLGWNPSQGLGVSGEGRTTAISVTQKLDFLGIGADHRNSEGGIAWKQNKDFENLLKRLNAANGNPQEQDEIMKVEGFTRAGPSAGAETVKADDDVVKEEENVDKKEKKKRKKGEDEEDGERKKKRKKSKSSDEQSDVDEPKKKDKKDKKKKKRESSEEPAPVSATKTEEASPAPAAAPAAPVPSKAPRLHRARHMRAKHLASKSASAIAEILGIAPDTPTPASGSATPSLPTGASSTPYPSTPYEPGPSTSASSSSGAQTPAGDQLKLQELTVSSKSVMDYFKEKLAAKSNSRAGSGTSSPRPEAAGEDAEMDDYAERPRMGLGASRLRVEVTREEKDEEEVTEVKRGLGGIGSSAGGGMRSQFAAMFAKASTTVTTTIEVEKTEAMPAPLTEAVTDDASKGEVTKKSKDKKDKKKKDKKGKAKQAEAEAETEEVVASEAAEDADEKAERKKRKEEKRKRKEAEAPATAAKEEVDPASDSERKEGKRKKDKRKSKADR</sequence>
<feature type="compositionally biased region" description="Basic and acidic residues" evidence="7">
    <location>
        <begin position="123"/>
        <end position="139"/>
    </location>
</feature>
<dbReference type="PANTHER" id="PTHR23149:SF31">
    <property type="entry name" value="PROTEIN PXR1"/>
    <property type="match status" value="1"/>
</dbReference>
<feature type="compositionally biased region" description="Low complexity" evidence="7">
    <location>
        <begin position="204"/>
        <end position="220"/>
    </location>
</feature>
<accession>A0A1Y2J4Y9</accession>
<dbReference type="STRING" id="1353009.A0A1Y2J4Y9"/>
<keyword evidence="2" id="KW-0690">Ribosome biogenesis</keyword>
<feature type="compositionally biased region" description="Basic residues" evidence="7">
    <location>
        <begin position="484"/>
        <end position="494"/>
    </location>
</feature>
<dbReference type="GO" id="GO:0003676">
    <property type="term" value="F:nucleic acid binding"/>
    <property type="evidence" value="ECO:0007669"/>
    <property type="project" value="InterPro"/>
</dbReference>
<evidence type="ECO:0000256" key="4">
    <source>
        <dbReference type="ARBA" id="ARBA00023242"/>
    </source>
</evidence>
<dbReference type="SMART" id="SM00443">
    <property type="entry name" value="G_patch"/>
    <property type="match status" value="1"/>
</dbReference>
<feature type="compositionally biased region" description="Basic and acidic residues" evidence="7">
    <location>
        <begin position="504"/>
        <end position="518"/>
    </location>
</feature>